<gene>
    <name evidence="1" type="ORF">EUS_03730</name>
</gene>
<reference evidence="1 2" key="1">
    <citation type="submission" date="2010-03" db="EMBL/GenBank/DDBJ databases">
        <title>The genome sequence of Eubacterium siraeum 70/3.</title>
        <authorList>
            <consortium name="metaHIT consortium -- http://www.metahit.eu/"/>
            <person name="Pajon A."/>
            <person name="Turner K."/>
            <person name="Parkhill J."/>
            <person name="Duncan S."/>
            <person name="Flint H."/>
        </authorList>
    </citation>
    <scope>NUCLEOTIDE SEQUENCE [LARGE SCALE GENOMIC DNA]</scope>
    <source>
        <strain evidence="1 2">70/3</strain>
    </source>
</reference>
<organism evidence="1 2">
    <name type="scientific">[Eubacterium] siraeum 70/3</name>
    <dbReference type="NCBI Taxonomy" id="657319"/>
    <lineage>
        <taxon>Bacteria</taxon>
        <taxon>Bacillati</taxon>
        <taxon>Bacillota</taxon>
        <taxon>Clostridia</taxon>
        <taxon>Eubacteriales</taxon>
        <taxon>Oscillospiraceae</taxon>
        <taxon>Oscillospiraceae incertae sedis</taxon>
    </lineage>
</organism>
<dbReference type="Pfam" id="PF09035">
    <property type="entry name" value="Tn916-Xis"/>
    <property type="match status" value="1"/>
</dbReference>
<dbReference type="Gene3D" id="3.90.105.50">
    <property type="match status" value="1"/>
</dbReference>
<proteinExistence type="predicted"/>
<dbReference type="InterPro" id="IPR015122">
    <property type="entry name" value="Tn916-Xis"/>
</dbReference>
<dbReference type="HOGENOM" id="CLU_170320_0_0_9"/>
<evidence type="ECO:0000313" key="2">
    <source>
        <dbReference type="Proteomes" id="UP000008803"/>
    </source>
</evidence>
<dbReference type="BioCyc" id="ESIR657319:G136K-313-MONOMER"/>
<reference evidence="1 2" key="2">
    <citation type="submission" date="2010-03" db="EMBL/GenBank/DDBJ databases">
        <authorList>
            <person name="Pajon A."/>
        </authorList>
    </citation>
    <scope>NUCLEOTIDE SEQUENCE [LARGE SCALE GENOMIC DNA]</scope>
    <source>
        <strain evidence="1 2">70/3</strain>
    </source>
</reference>
<accession>D4JRG9</accession>
<dbReference type="EMBL" id="FP929044">
    <property type="protein sequence ID" value="CBK95688.1"/>
    <property type="molecule type" value="Genomic_DNA"/>
</dbReference>
<dbReference type="InterPro" id="IPR038148">
    <property type="entry name" value="Tn1545/Tn916_Xis"/>
</dbReference>
<sequence>MIDAEGHNRKMQELPIWEKPLLTVVEAAKYFQIGESNIRRLTREHKDQDFVLWKDNRVYIRRKEMESFLDTINEI</sequence>
<dbReference type="AlphaFoldDB" id="D4JRG9"/>
<dbReference type="Proteomes" id="UP000008803">
    <property type="component" value="Chromosome"/>
</dbReference>
<evidence type="ECO:0000313" key="1">
    <source>
        <dbReference type="EMBL" id="CBK95688.1"/>
    </source>
</evidence>
<name>D4JRG9_9FIRM</name>
<dbReference type="KEGG" id="esu:EUS_03730"/>
<protein>
    <submittedName>
        <fullName evidence="1">Excisionase from transposon Tn916</fullName>
    </submittedName>
</protein>